<dbReference type="VEuPathDB" id="FungiDB:A1O9_08307"/>
<dbReference type="PANTHER" id="PTHR12069:SF0">
    <property type="entry name" value="DNA-DIRECTED RNA POLYMERASE III SUBUNIT RPC5"/>
    <property type="match status" value="1"/>
</dbReference>
<evidence type="ECO:0000313" key="3">
    <source>
        <dbReference type="Proteomes" id="UP000027920"/>
    </source>
</evidence>
<dbReference type="STRING" id="1182545.A0A072P755"/>
<dbReference type="PANTHER" id="PTHR12069">
    <property type="entry name" value="DNA-DIRECTED RNA POLYMERASES III 80 KDA POLYPEPTIDE RNA POLYMERASE III SUBUNIT 5"/>
    <property type="match status" value="1"/>
</dbReference>
<feature type="region of interest" description="Disordered" evidence="1">
    <location>
        <begin position="275"/>
        <end position="364"/>
    </location>
</feature>
<keyword evidence="3" id="KW-1185">Reference proteome</keyword>
<feature type="region of interest" description="Disordered" evidence="1">
    <location>
        <begin position="183"/>
        <end position="207"/>
    </location>
</feature>
<dbReference type="HOGENOM" id="CLU_045565_1_0_1"/>
<sequence length="364" mass="40296">MADDDDDPVVASYDVYLTEPLSSNESNTSRLFLLQYPAHRPYSKPYNAARNQTPSSLRLKSNSGFVEVDVPILLHEHYNAAAGEKYGKAMSESRTKHAGGTYGLAGGFTSSGHSKLRDAPQQDDSHDSWPILQTQTLGGKIVAPTARDPIYLLGCFRHNQIHLSPLDAVVQMRPQLHHIDAEEELGQKRSQSSTGPAAARQKAGANGVAVKVESKAIEIKIKDTKDDPKDRSLNENAKMLRDIQVDYWDEHEWIDEEDSDAKEAFHSQLHLSLSGAQHPSRLKSSISNGDWLDKMSAPREDGKKGLLAKLRGRERERARRKKAEEEKRQRQREAVGVAASTHGLSMDMSSDSDLSTPEASDVGH</sequence>
<organism evidence="2 3">
    <name type="scientific">Exophiala aquamarina CBS 119918</name>
    <dbReference type="NCBI Taxonomy" id="1182545"/>
    <lineage>
        <taxon>Eukaryota</taxon>
        <taxon>Fungi</taxon>
        <taxon>Dikarya</taxon>
        <taxon>Ascomycota</taxon>
        <taxon>Pezizomycotina</taxon>
        <taxon>Eurotiomycetes</taxon>
        <taxon>Chaetothyriomycetidae</taxon>
        <taxon>Chaetothyriales</taxon>
        <taxon>Herpotrichiellaceae</taxon>
        <taxon>Exophiala</taxon>
    </lineage>
</organism>
<dbReference type="EMBL" id="AMGV01000007">
    <property type="protein sequence ID" value="KEF55557.1"/>
    <property type="molecule type" value="Genomic_DNA"/>
</dbReference>
<dbReference type="RefSeq" id="XP_013258147.1">
    <property type="nucleotide sequence ID" value="XM_013402693.1"/>
</dbReference>
<dbReference type="GeneID" id="25283220"/>
<name>A0A072P755_9EURO</name>
<gene>
    <name evidence="2" type="ORF">A1O9_08307</name>
</gene>
<dbReference type="InterPro" id="IPR006886">
    <property type="entry name" value="RNA_pol_III_Rpc5"/>
</dbReference>
<accession>A0A072P755</accession>
<dbReference type="OrthoDB" id="340681at2759"/>
<dbReference type="Proteomes" id="UP000027920">
    <property type="component" value="Unassembled WGS sequence"/>
</dbReference>
<dbReference type="GO" id="GO:0005666">
    <property type="term" value="C:RNA polymerase III complex"/>
    <property type="evidence" value="ECO:0007669"/>
    <property type="project" value="TreeGrafter"/>
</dbReference>
<protein>
    <submittedName>
        <fullName evidence="2">Uncharacterized protein</fullName>
    </submittedName>
</protein>
<feature type="compositionally biased region" description="Basic and acidic residues" evidence="1">
    <location>
        <begin position="311"/>
        <end position="333"/>
    </location>
</feature>
<feature type="compositionally biased region" description="Polar residues" evidence="1">
    <location>
        <begin position="275"/>
        <end position="288"/>
    </location>
</feature>
<evidence type="ECO:0000313" key="2">
    <source>
        <dbReference type="EMBL" id="KEF55557.1"/>
    </source>
</evidence>
<dbReference type="Pfam" id="PF04801">
    <property type="entry name" value="RPC5"/>
    <property type="match status" value="1"/>
</dbReference>
<feature type="compositionally biased region" description="Low complexity" evidence="1">
    <location>
        <begin position="344"/>
        <end position="355"/>
    </location>
</feature>
<proteinExistence type="predicted"/>
<dbReference type="GO" id="GO:0042797">
    <property type="term" value="P:tRNA transcription by RNA polymerase III"/>
    <property type="evidence" value="ECO:0007669"/>
    <property type="project" value="TreeGrafter"/>
</dbReference>
<feature type="compositionally biased region" description="Basic and acidic residues" evidence="1">
    <location>
        <begin position="291"/>
        <end position="304"/>
    </location>
</feature>
<reference evidence="2 3" key="1">
    <citation type="submission" date="2013-03" db="EMBL/GenBank/DDBJ databases">
        <title>The Genome Sequence of Exophiala aquamarina CBS 119918.</title>
        <authorList>
            <consortium name="The Broad Institute Genomics Platform"/>
            <person name="Cuomo C."/>
            <person name="de Hoog S."/>
            <person name="Gorbushina A."/>
            <person name="Walker B."/>
            <person name="Young S.K."/>
            <person name="Zeng Q."/>
            <person name="Gargeya S."/>
            <person name="Fitzgerald M."/>
            <person name="Haas B."/>
            <person name="Abouelleil A."/>
            <person name="Allen A.W."/>
            <person name="Alvarado L."/>
            <person name="Arachchi H.M."/>
            <person name="Berlin A.M."/>
            <person name="Chapman S.B."/>
            <person name="Gainer-Dewar J."/>
            <person name="Goldberg J."/>
            <person name="Griggs A."/>
            <person name="Gujja S."/>
            <person name="Hansen M."/>
            <person name="Howarth C."/>
            <person name="Imamovic A."/>
            <person name="Ireland A."/>
            <person name="Larimer J."/>
            <person name="McCowan C."/>
            <person name="Murphy C."/>
            <person name="Pearson M."/>
            <person name="Poon T.W."/>
            <person name="Priest M."/>
            <person name="Roberts A."/>
            <person name="Saif S."/>
            <person name="Shea T."/>
            <person name="Sisk P."/>
            <person name="Sykes S."/>
            <person name="Wortman J."/>
            <person name="Nusbaum C."/>
            <person name="Birren B."/>
        </authorList>
    </citation>
    <scope>NUCLEOTIDE SEQUENCE [LARGE SCALE GENOMIC DNA]</scope>
    <source>
        <strain evidence="2 3">CBS 119918</strain>
    </source>
</reference>
<comment type="caution">
    <text evidence="2">The sequence shown here is derived from an EMBL/GenBank/DDBJ whole genome shotgun (WGS) entry which is preliminary data.</text>
</comment>
<dbReference type="AlphaFoldDB" id="A0A072P755"/>
<evidence type="ECO:0000256" key="1">
    <source>
        <dbReference type="SAM" id="MobiDB-lite"/>
    </source>
</evidence>